<dbReference type="PANTHER" id="PTHR13789">
    <property type="entry name" value="MONOOXYGENASE"/>
    <property type="match status" value="1"/>
</dbReference>
<keyword evidence="5" id="KW-0503">Monooxygenase</keyword>
<dbReference type="OrthoDB" id="1878542at2759"/>
<keyword evidence="4" id="KW-0560">Oxidoreductase</keyword>
<evidence type="ECO:0000256" key="2">
    <source>
        <dbReference type="ARBA" id="ARBA00022630"/>
    </source>
</evidence>
<sequence length="367" mass="40088">MRRRSVVGIHALGCRHEEDVRRALLDADLHAVLAEIATKQESVTVRLNSTVVGVDPELPSVTLASGEVVKGDLVIGADGLKSIVRNIVIGHPECPIATGDSAYRAVISTVFIAKDLELMAFFRASDTNGWLSGTQHVVAYEVRAKKELNLVLVHQDDESVESWTAVSDAKKMMLEFSGFEPRVQKIIAQIKTPLTWRLVDRNPLETWVQPRGRVTLLGDACHPILPHRALGTVMAIEDAAALGNILSHLSSQDQLPVFLKTYQSIRHRLASAAQAISRMSKQLLQIPPAPHDAAMRVMKGEDAIKHVEKDLDGGFAPLRTYAVVNDTPGADEQKEIESLLCDVDEAVDKWWAEEGERIVGGTGSKGA</sequence>
<accession>A0A4Y7PTF5</accession>
<gene>
    <name evidence="7" type="ORF">BD410DRAFT_901240</name>
</gene>
<proteinExistence type="inferred from homology"/>
<dbReference type="GO" id="GO:0004497">
    <property type="term" value="F:monooxygenase activity"/>
    <property type="evidence" value="ECO:0007669"/>
    <property type="project" value="UniProtKB-KW"/>
</dbReference>
<evidence type="ECO:0000259" key="6">
    <source>
        <dbReference type="Pfam" id="PF01494"/>
    </source>
</evidence>
<dbReference type="InterPro" id="IPR002938">
    <property type="entry name" value="FAD-bd"/>
</dbReference>
<dbReference type="InterPro" id="IPR036188">
    <property type="entry name" value="FAD/NAD-bd_sf"/>
</dbReference>
<reference evidence="7 8" key="1">
    <citation type="submission" date="2018-06" db="EMBL/GenBank/DDBJ databases">
        <title>A transcriptomic atlas of mushroom development highlights an independent origin of complex multicellularity.</title>
        <authorList>
            <consortium name="DOE Joint Genome Institute"/>
            <person name="Krizsan K."/>
            <person name="Almasi E."/>
            <person name="Merenyi Z."/>
            <person name="Sahu N."/>
            <person name="Viragh M."/>
            <person name="Koszo T."/>
            <person name="Mondo S."/>
            <person name="Kiss B."/>
            <person name="Balint B."/>
            <person name="Kues U."/>
            <person name="Barry K."/>
            <person name="Hegedus J.C."/>
            <person name="Henrissat B."/>
            <person name="Johnson J."/>
            <person name="Lipzen A."/>
            <person name="Ohm R."/>
            <person name="Nagy I."/>
            <person name="Pangilinan J."/>
            <person name="Yan J."/>
            <person name="Xiong Y."/>
            <person name="Grigoriev I.V."/>
            <person name="Hibbett D.S."/>
            <person name="Nagy L.G."/>
        </authorList>
    </citation>
    <scope>NUCLEOTIDE SEQUENCE [LARGE SCALE GENOMIC DNA]</scope>
    <source>
        <strain evidence="7 8">SZMC22713</strain>
    </source>
</reference>
<dbReference type="AlphaFoldDB" id="A0A4Y7PTF5"/>
<comment type="similarity">
    <text evidence="1">Belongs to the paxM FAD-dependent monooxygenase family.</text>
</comment>
<dbReference type="PANTHER" id="PTHR13789:SF147">
    <property type="entry name" value="PUTATIVE (AFU_ORTHOLOGUE AFUA_2G01950)-RELATED"/>
    <property type="match status" value="1"/>
</dbReference>
<keyword evidence="8" id="KW-1185">Reference proteome</keyword>
<protein>
    <submittedName>
        <fullName evidence="7">FAD/NAD(P)-binding domain-containing protein</fullName>
    </submittedName>
</protein>
<evidence type="ECO:0000256" key="4">
    <source>
        <dbReference type="ARBA" id="ARBA00023002"/>
    </source>
</evidence>
<dbReference type="GO" id="GO:0071949">
    <property type="term" value="F:FAD binding"/>
    <property type="evidence" value="ECO:0007669"/>
    <property type="project" value="InterPro"/>
</dbReference>
<keyword evidence="2" id="KW-0285">Flavoprotein</keyword>
<dbReference type="EMBL" id="ML170216">
    <property type="protein sequence ID" value="TDL17810.1"/>
    <property type="molecule type" value="Genomic_DNA"/>
</dbReference>
<feature type="domain" description="FAD-binding" evidence="6">
    <location>
        <begin position="22"/>
        <end position="273"/>
    </location>
</feature>
<keyword evidence="3" id="KW-0274">FAD</keyword>
<dbReference type="STRING" id="50990.A0A4Y7PTF5"/>
<organism evidence="7 8">
    <name type="scientific">Rickenella mellea</name>
    <dbReference type="NCBI Taxonomy" id="50990"/>
    <lineage>
        <taxon>Eukaryota</taxon>
        <taxon>Fungi</taxon>
        <taxon>Dikarya</taxon>
        <taxon>Basidiomycota</taxon>
        <taxon>Agaricomycotina</taxon>
        <taxon>Agaricomycetes</taxon>
        <taxon>Hymenochaetales</taxon>
        <taxon>Rickenellaceae</taxon>
        <taxon>Rickenella</taxon>
    </lineage>
</organism>
<evidence type="ECO:0000313" key="8">
    <source>
        <dbReference type="Proteomes" id="UP000294933"/>
    </source>
</evidence>
<dbReference type="PRINTS" id="PR00420">
    <property type="entry name" value="RNGMNOXGNASE"/>
</dbReference>
<dbReference type="InterPro" id="IPR050493">
    <property type="entry name" value="FAD-dep_Monooxygenase_BioMet"/>
</dbReference>
<dbReference type="SUPFAM" id="SSF51905">
    <property type="entry name" value="FAD/NAD(P)-binding domain"/>
    <property type="match status" value="1"/>
</dbReference>
<evidence type="ECO:0000256" key="1">
    <source>
        <dbReference type="ARBA" id="ARBA00007992"/>
    </source>
</evidence>
<dbReference type="SUPFAM" id="SSF54373">
    <property type="entry name" value="FAD-linked reductases, C-terminal domain"/>
    <property type="match status" value="1"/>
</dbReference>
<evidence type="ECO:0000256" key="3">
    <source>
        <dbReference type="ARBA" id="ARBA00022827"/>
    </source>
</evidence>
<dbReference type="VEuPathDB" id="FungiDB:BD410DRAFT_901240"/>
<evidence type="ECO:0000256" key="5">
    <source>
        <dbReference type="ARBA" id="ARBA00023033"/>
    </source>
</evidence>
<dbReference type="Proteomes" id="UP000294933">
    <property type="component" value="Unassembled WGS sequence"/>
</dbReference>
<evidence type="ECO:0000313" key="7">
    <source>
        <dbReference type="EMBL" id="TDL17810.1"/>
    </source>
</evidence>
<dbReference type="Gene3D" id="3.50.50.60">
    <property type="entry name" value="FAD/NAD(P)-binding domain"/>
    <property type="match status" value="1"/>
</dbReference>
<name>A0A4Y7PTF5_9AGAM</name>
<dbReference type="Pfam" id="PF01494">
    <property type="entry name" value="FAD_binding_3"/>
    <property type="match status" value="1"/>
</dbReference>